<gene>
    <name evidence="2" type="ORF">C7M71_004385</name>
</gene>
<dbReference type="SUPFAM" id="SSF54909">
    <property type="entry name" value="Dimeric alpha+beta barrel"/>
    <property type="match status" value="1"/>
</dbReference>
<dbReference type="Gene3D" id="3.30.70.100">
    <property type="match status" value="1"/>
</dbReference>
<dbReference type="InterPro" id="IPR011008">
    <property type="entry name" value="Dimeric_a/b-barrel"/>
</dbReference>
<dbReference type="PROSITE" id="PS51502">
    <property type="entry name" value="S_R_A_B_BARREL"/>
    <property type="match status" value="1"/>
</dbReference>
<feature type="domain" description="Stress-response A/B barrel" evidence="1">
    <location>
        <begin position="2"/>
        <end position="96"/>
    </location>
</feature>
<dbReference type="AlphaFoldDB" id="A0A345SSV2"/>
<accession>A0A345SSV2</accession>
<evidence type="ECO:0000313" key="2">
    <source>
        <dbReference type="EMBL" id="AXI76807.1"/>
    </source>
</evidence>
<name>A0A345SSV2_9ACTN</name>
<evidence type="ECO:0000313" key="3">
    <source>
        <dbReference type="Proteomes" id="UP000249340"/>
    </source>
</evidence>
<proteinExistence type="predicted"/>
<dbReference type="InterPro" id="IPR013097">
    <property type="entry name" value="Dabb"/>
</dbReference>
<dbReference type="Proteomes" id="UP000249340">
    <property type="component" value="Chromosome"/>
</dbReference>
<organism evidence="2 3">
    <name type="scientific">Peterkaempfera bronchialis</name>
    <dbReference type="NCBI Taxonomy" id="2126346"/>
    <lineage>
        <taxon>Bacteria</taxon>
        <taxon>Bacillati</taxon>
        <taxon>Actinomycetota</taxon>
        <taxon>Actinomycetes</taxon>
        <taxon>Kitasatosporales</taxon>
        <taxon>Streptomycetaceae</taxon>
        <taxon>Peterkaempfera</taxon>
    </lineage>
</organism>
<dbReference type="Pfam" id="PF07876">
    <property type="entry name" value="Dabb"/>
    <property type="match status" value="1"/>
</dbReference>
<sequence length="102" mass="11219">MLEHYVVFRPLPGREPELAAALAELGAGLAGGVAGMSDLTWGANTNRSGLDRGFTHGCLGRFEDRAAFDRYWHHPAHERFMRALDAICEDRFALDYLSASAP</sequence>
<reference evidence="3" key="1">
    <citation type="submission" date="2018-07" db="EMBL/GenBank/DDBJ databases">
        <title>Streptacidiphilus bronchialis DSM 106435 chromosome.</title>
        <authorList>
            <person name="Batra D."/>
            <person name="Gulvik C.A."/>
        </authorList>
    </citation>
    <scope>NUCLEOTIDE SEQUENCE [LARGE SCALE GENOMIC DNA]</scope>
    <source>
        <strain evidence="3">DSM 106435</strain>
    </source>
</reference>
<dbReference type="KEGG" id="stri:C7M71_004385"/>
<keyword evidence="3" id="KW-1185">Reference proteome</keyword>
<dbReference type="EMBL" id="CP031264">
    <property type="protein sequence ID" value="AXI76807.1"/>
    <property type="molecule type" value="Genomic_DNA"/>
</dbReference>
<evidence type="ECO:0000259" key="1">
    <source>
        <dbReference type="PROSITE" id="PS51502"/>
    </source>
</evidence>
<dbReference type="OrthoDB" id="9816070at2"/>
<protein>
    <submittedName>
        <fullName evidence="2">Dabb family protein</fullName>
    </submittedName>
</protein>
<dbReference type="SMART" id="SM00886">
    <property type="entry name" value="Dabb"/>
    <property type="match status" value="1"/>
</dbReference>